<keyword evidence="4" id="KW-1185">Reference proteome</keyword>
<feature type="transmembrane region" description="Helical" evidence="1">
    <location>
        <begin position="174"/>
        <end position="194"/>
    </location>
</feature>
<evidence type="ECO:0000256" key="1">
    <source>
        <dbReference type="SAM" id="Phobius"/>
    </source>
</evidence>
<dbReference type="InterPro" id="IPR046529">
    <property type="entry name" value="DUF6594"/>
</dbReference>
<gene>
    <name evidence="3" type="ORF">L873DRAFT_1844596</name>
</gene>
<evidence type="ECO:0000313" key="4">
    <source>
        <dbReference type="Proteomes" id="UP000276215"/>
    </source>
</evidence>
<keyword evidence="1" id="KW-0472">Membrane</keyword>
<sequence>MHRAAQIPELERRNGKKLAVSLGGCRLVGEVERTLKGYTSQDDALLAYSLIVSFPKASHRDARALNSWIQSSKSHNSTGYELAFLKEGSRDSIALAARETDILERFFQSRLMCFVKGIPVWRRLFPSVRKAVTITKPTIQSKTTFQARLLIIIVCTLAFTVLMHVFTAAEKKEVLVATTGYAAVLVVFVGADAFRGEGKQH</sequence>
<protein>
    <recommendedName>
        <fullName evidence="2">DUF6594 domain-containing protein</fullName>
    </recommendedName>
</protein>
<proteinExistence type="predicted"/>
<keyword evidence="1" id="KW-0812">Transmembrane</keyword>
<dbReference type="OrthoDB" id="3533814at2759"/>
<evidence type="ECO:0000313" key="3">
    <source>
        <dbReference type="EMBL" id="RPA97804.1"/>
    </source>
</evidence>
<dbReference type="AlphaFoldDB" id="A0A3N4JVQ9"/>
<reference evidence="3 4" key="1">
    <citation type="journal article" date="2018" name="Nat. Ecol. Evol.">
        <title>Pezizomycetes genomes reveal the molecular basis of ectomycorrhizal truffle lifestyle.</title>
        <authorList>
            <person name="Murat C."/>
            <person name="Payen T."/>
            <person name="Noel B."/>
            <person name="Kuo A."/>
            <person name="Morin E."/>
            <person name="Chen J."/>
            <person name="Kohler A."/>
            <person name="Krizsan K."/>
            <person name="Balestrini R."/>
            <person name="Da Silva C."/>
            <person name="Montanini B."/>
            <person name="Hainaut M."/>
            <person name="Levati E."/>
            <person name="Barry K.W."/>
            <person name="Belfiori B."/>
            <person name="Cichocki N."/>
            <person name="Clum A."/>
            <person name="Dockter R.B."/>
            <person name="Fauchery L."/>
            <person name="Guy J."/>
            <person name="Iotti M."/>
            <person name="Le Tacon F."/>
            <person name="Lindquist E.A."/>
            <person name="Lipzen A."/>
            <person name="Malagnac F."/>
            <person name="Mello A."/>
            <person name="Molinier V."/>
            <person name="Miyauchi S."/>
            <person name="Poulain J."/>
            <person name="Riccioni C."/>
            <person name="Rubini A."/>
            <person name="Sitrit Y."/>
            <person name="Splivallo R."/>
            <person name="Traeger S."/>
            <person name="Wang M."/>
            <person name="Zifcakova L."/>
            <person name="Wipf D."/>
            <person name="Zambonelli A."/>
            <person name="Paolocci F."/>
            <person name="Nowrousian M."/>
            <person name="Ottonello S."/>
            <person name="Baldrian P."/>
            <person name="Spatafora J.W."/>
            <person name="Henrissat B."/>
            <person name="Nagy L.G."/>
            <person name="Aury J.M."/>
            <person name="Wincker P."/>
            <person name="Grigoriev I.V."/>
            <person name="Bonfante P."/>
            <person name="Martin F.M."/>
        </authorList>
    </citation>
    <scope>NUCLEOTIDE SEQUENCE [LARGE SCALE GENOMIC DNA]</scope>
    <source>
        <strain evidence="3 4">120613-1</strain>
    </source>
</reference>
<evidence type="ECO:0000259" key="2">
    <source>
        <dbReference type="Pfam" id="PF20237"/>
    </source>
</evidence>
<dbReference type="PANTHER" id="PTHR34502">
    <property type="entry name" value="DUF6594 DOMAIN-CONTAINING PROTEIN-RELATED"/>
    <property type="match status" value="1"/>
</dbReference>
<organism evidence="3 4">
    <name type="scientific">Choiromyces venosus 120613-1</name>
    <dbReference type="NCBI Taxonomy" id="1336337"/>
    <lineage>
        <taxon>Eukaryota</taxon>
        <taxon>Fungi</taxon>
        <taxon>Dikarya</taxon>
        <taxon>Ascomycota</taxon>
        <taxon>Pezizomycotina</taxon>
        <taxon>Pezizomycetes</taxon>
        <taxon>Pezizales</taxon>
        <taxon>Tuberaceae</taxon>
        <taxon>Choiromyces</taxon>
    </lineage>
</organism>
<accession>A0A3N4JVQ9</accession>
<dbReference type="EMBL" id="ML120401">
    <property type="protein sequence ID" value="RPA97804.1"/>
    <property type="molecule type" value="Genomic_DNA"/>
</dbReference>
<dbReference type="Proteomes" id="UP000276215">
    <property type="component" value="Unassembled WGS sequence"/>
</dbReference>
<dbReference type="STRING" id="1336337.A0A3N4JVQ9"/>
<dbReference type="PANTHER" id="PTHR34502:SF5">
    <property type="entry name" value="DUF6594 DOMAIN-CONTAINING PROTEIN"/>
    <property type="match status" value="1"/>
</dbReference>
<name>A0A3N4JVQ9_9PEZI</name>
<keyword evidence="1" id="KW-1133">Transmembrane helix</keyword>
<feature type="domain" description="DUF6594" evidence="2">
    <location>
        <begin position="29"/>
        <end position="186"/>
    </location>
</feature>
<feature type="transmembrane region" description="Helical" evidence="1">
    <location>
        <begin position="149"/>
        <end position="168"/>
    </location>
</feature>
<dbReference type="Pfam" id="PF20237">
    <property type="entry name" value="DUF6594"/>
    <property type="match status" value="1"/>
</dbReference>